<dbReference type="EMBL" id="MGHY01000009">
    <property type="protein sequence ID" value="OGM79674.1"/>
    <property type="molecule type" value="Genomic_DNA"/>
</dbReference>
<comment type="caution">
    <text evidence="2">The sequence shown here is derived from an EMBL/GenBank/DDBJ whole genome shotgun (WGS) entry which is preliminary data.</text>
</comment>
<sequence length="79" mass="8535">MNQVNKDNLTDLTEVLPEVQNNNEPANVPDNSQEQVSIQSGNSINEPQVKPVTQELAENQVVAQDGSVIDLGTTPPVIK</sequence>
<feature type="compositionally biased region" description="Polar residues" evidence="1">
    <location>
        <begin position="19"/>
        <end position="46"/>
    </location>
</feature>
<reference evidence="2 3" key="1">
    <citation type="journal article" date="2016" name="Nat. Commun.">
        <title>Thousands of microbial genomes shed light on interconnected biogeochemical processes in an aquifer system.</title>
        <authorList>
            <person name="Anantharaman K."/>
            <person name="Brown C.T."/>
            <person name="Hug L.A."/>
            <person name="Sharon I."/>
            <person name="Castelle C.J."/>
            <person name="Probst A.J."/>
            <person name="Thomas B.C."/>
            <person name="Singh A."/>
            <person name="Wilkins M.J."/>
            <person name="Karaoz U."/>
            <person name="Brodie E.L."/>
            <person name="Williams K.H."/>
            <person name="Hubbard S.S."/>
            <person name="Banfield J.F."/>
        </authorList>
    </citation>
    <scope>NUCLEOTIDE SEQUENCE [LARGE SCALE GENOMIC DNA]</scope>
</reference>
<protein>
    <submittedName>
        <fullName evidence="2">Uncharacterized protein</fullName>
    </submittedName>
</protein>
<feature type="region of interest" description="Disordered" evidence="1">
    <location>
        <begin position="19"/>
        <end position="49"/>
    </location>
</feature>
<evidence type="ECO:0000256" key="1">
    <source>
        <dbReference type="SAM" id="MobiDB-lite"/>
    </source>
</evidence>
<accession>A0A1F8CTM0</accession>
<name>A0A1F8CTM0_9BACT</name>
<dbReference type="STRING" id="1802538.A2382_02015"/>
<proteinExistence type="predicted"/>
<evidence type="ECO:0000313" key="2">
    <source>
        <dbReference type="EMBL" id="OGM79674.1"/>
    </source>
</evidence>
<dbReference type="Proteomes" id="UP000178999">
    <property type="component" value="Unassembled WGS sequence"/>
</dbReference>
<organism evidence="2 3">
    <name type="scientific">Candidatus Woesebacteria bacterium RIFOXYB1_FULL_38_16</name>
    <dbReference type="NCBI Taxonomy" id="1802538"/>
    <lineage>
        <taxon>Bacteria</taxon>
        <taxon>Candidatus Woeseibacteriota</taxon>
    </lineage>
</organism>
<gene>
    <name evidence="2" type="ORF">A2382_02015</name>
</gene>
<dbReference type="AlphaFoldDB" id="A0A1F8CTM0"/>
<evidence type="ECO:0000313" key="3">
    <source>
        <dbReference type="Proteomes" id="UP000178999"/>
    </source>
</evidence>